<comment type="caution">
    <text evidence="1">The sequence shown here is derived from an EMBL/GenBank/DDBJ whole genome shotgun (WGS) entry which is preliminary data.</text>
</comment>
<name>A0ACC2CYS2_DIPCM</name>
<accession>A0ACC2CYS2</accession>
<evidence type="ECO:0000313" key="2">
    <source>
        <dbReference type="Proteomes" id="UP001162992"/>
    </source>
</evidence>
<reference evidence="2" key="1">
    <citation type="journal article" date="2024" name="Proc. Natl. Acad. Sci. U.S.A.">
        <title>Extraordinary preservation of gene collinearity over three hundred million years revealed in homosporous lycophytes.</title>
        <authorList>
            <person name="Li C."/>
            <person name="Wickell D."/>
            <person name="Kuo L.Y."/>
            <person name="Chen X."/>
            <person name="Nie B."/>
            <person name="Liao X."/>
            <person name="Peng D."/>
            <person name="Ji J."/>
            <person name="Jenkins J."/>
            <person name="Williams M."/>
            <person name="Shu S."/>
            <person name="Plott C."/>
            <person name="Barry K."/>
            <person name="Rajasekar S."/>
            <person name="Grimwood J."/>
            <person name="Han X."/>
            <person name="Sun S."/>
            <person name="Hou Z."/>
            <person name="He W."/>
            <person name="Dai G."/>
            <person name="Sun C."/>
            <person name="Schmutz J."/>
            <person name="Leebens-Mack J.H."/>
            <person name="Li F.W."/>
            <person name="Wang L."/>
        </authorList>
    </citation>
    <scope>NUCLEOTIDE SEQUENCE [LARGE SCALE GENOMIC DNA]</scope>
    <source>
        <strain evidence="2">cv. PW_Plant_1</strain>
    </source>
</reference>
<keyword evidence="2" id="KW-1185">Reference proteome</keyword>
<protein>
    <submittedName>
        <fullName evidence="1">Uncharacterized protein</fullName>
    </submittedName>
</protein>
<dbReference type="EMBL" id="CM055099">
    <property type="protein sequence ID" value="KAJ7547151.1"/>
    <property type="molecule type" value="Genomic_DNA"/>
</dbReference>
<gene>
    <name evidence="1" type="ORF">O6H91_08G072000</name>
</gene>
<dbReference type="Proteomes" id="UP001162992">
    <property type="component" value="Chromosome 8"/>
</dbReference>
<organism evidence="1 2">
    <name type="scientific">Diphasiastrum complanatum</name>
    <name type="common">Issler's clubmoss</name>
    <name type="synonym">Lycopodium complanatum</name>
    <dbReference type="NCBI Taxonomy" id="34168"/>
    <lineage>
        <taxon>Eukaryota</taxon>
        <taxon>Viridiplantae</taxon>
        <taxon>Streptophyta</taxon>
        <taxon>Embryophyta</taxon>
        <taxon>Tracheophyta</taxon>
        <taxon>Lycopodiopsida</taxon>
        <taxon>Lycopodiales</taxon>
        <taxon>Lycopodiaceae</taxon>
        <taxon>Lycopodioideae</taxon>
        <taxon>Diphasiastrum</taxon>
    </lineage>
</organism>
<sequence length="203" mass="22331">MFLTYLTRSSISLSIHISLPFFPAKFKCLLFGLLSNLGEVLDVDDDFNSRFSPLVKVCILWNLADALPSLLNIFDGAGFYEQPIHFGPLPPFCQSCHSLSSCCCLGTSSSTHSPVFQIVCHKKNKKSPCKPSLSMANFSSGFGLPVLDLVVLVGWRVPPKKSAPLLVPIWTALLETIADLFLAMVLLLLKLLLLSRTVLLCFI</sequence>
<proteinExistence type="predicted"/>
<evidence type="ECO:0000313" key="1">
    <source>
        <dbReference type="EMBL" id="KAJ7547151.1"/>
    </source>
</evidence>